<dbReference type="PROSITE" id="PS51257">
    <property type="entry name" value="PROKAR_LIPOPROTEIN"/>
    <property type="match status" value="1"/>
</dbReference>
<evidence type="ECO:0000313" key="3">
    <source>
        <dbReference type="Proteomes" id="UP000674234"/>
    </source>
</evidence>
<dbReference type="AlphaFoldDB" id="A0A941AQA3"/>
<evidence type="ECO:0000313" key="2">
    <source>
        <dbReference type="EMBL" id="MBP2704504.1"/>
    </source>
</evidence>
<protein>
    <submittedName>
        <fullName evidence="2">Uncharacterized protein</fullName>
    </submittedName>
</protein>
<feature type="signal peptide" evidence="1">
    <location>
        <begin position="1"/>
        <end position="17"/>
    </location>
</feature>
<dbReference type="RefSeq" id="WP_210155803.1">
    <property type="nucleotide sequence ID" value="NZ_JAFCNB010000005.1"/>
</dbReference>
<accession>A0A941AQA3</accession>
<comment type="caution">
    <text evidence="2">The sequence shown here is derived from an EMBL/GenBank/DDBJ whole genome shotgun (WGS) entry which is preliminary data.</text>
</comment>
<keyword evidence="3" id="KW-1185">Reference proteome</keyword>
<dbReference type="EMBL" id="JAFCNB010000005">
    <property type="protein sequence ID" value="MBP2704504.1"/>
    <property type="molecule type" value="Genomic_DNA"/>
</dbReference>
<evidence type="ECO:0000256" key="1">
    <source>
        <dbReference type="SAM" id="SignalP"/>
    </source>
</evidence>
<proteinExistence type="predicted"/>
<sequence length="124" mass="12548">MRLIPYAALTLATVALASSCGTSPAPAVSKECSEAPPLIGGKLSAFSASAEDPAKLKKALSGAATELEARATAAGDATIRQVFQDFAAELKQLKITNRKSAVEAAQKAIADGTTSLKKIGDACA</sequence>
<organism evidence="2 3">
    <name type="scientific">Microbispora oryzae</name>
    <dbReference type="NCBI Taxonomy" id="2806554"/>
    <lineage>
        <taxon>Bacteria</taxon>
        <taxon>Bacillati</taxon>
        <taxon>Actinomycetota</taxon>
        <taxon>Actinomycetes</taxon>
        <taxon>Streptosporangiales</taxon>
        <taxon>Streptosporangiaceae</taxon>
        <taxon>Microbispora</taxon>
    </lineage>
</organism>
<dbReference type="Proteomes" id="UP000674234">
    <property type="component" value="Unassembled WGS sequence"/>
</dbReference>
<gene>
    <name evidence="2" type="ORF">JOL79_11835</name>
</gene>
<keyword evidence="1" id="KW-0732">Signal</keyword>
<reference evidence="2" key="1">
    <citation type="submission" date="2021-02" db="EMBL/GenBank/DDBJ databases">
        <title>Draft genome sequence of Microbispora sp. RL4-1S isolated from rice leaves in Thailand.</title>
        <authorList>
            <person name="Muangham S."/>
            <person name="Duangmal K."/>
        </authorList>
    </citation>
    <scope>NUCLEOTIDE SEQUENCE</scope>
    <source>
        <strain evidence="2">RL4-1S</strain>
    </source>
</reference>
<name>A0A941AQA3_9ACTN</name>
<feature type="chain" id="PRO_5039545363" evidence="1">
    <location>
        <begin position="18"/>
        <end position="124"/>
    </location>
</feature>